<gene>
    <name evidence="2" type="ORF">ACFFJC_03035</name>
</gene>
<dbReference type="Gene3D" id="2.60.120.10">
    <property type="entry name" value="Jelly Rolls"/>
    <property type="match status" value="1"/>
</dbReference>
<comment type="caution">
    <text evidence="2">The sequence shown here is derived from an EMBL/GenBank/DDBJ whole genome shotgun (WGS) entry which is preliminary data.</text>
</comment>
<reference evidence="2 3" key="1">
    <citation type="submission" date="2024-09" db="EMBL/GenBank/DDBJ databases">
        <authorList>
            <person name="Sun Q."/>
            <person name="Mori K."/>
        </authorList>
    </citation>
    <scope>NUCLEOTIDE SEQUENCE [LARGE SCALE GENOMIC DNA]</scope>
    <source>
        <strain evidence="2 3">CCM 7706</strain>
    </source>
</reference>
<sequence length="89" mass="10029">MTEPYRSTPVFDENTLPDALRSSHQTKEGVWGLIRILEGELKLTYVQPHSEKLLTPGNPGLVAPQQTHFVTAMGPMRMQVDFYHDPPAL</sequence>
<dbReference type="EMBL" id="JBHLWK010000006">
    <property type="protein sequence ID" value="MFC0203239.1"/>
    <property type="molecule type" value="Genomic_DNA"/>
</dbReference>
<protein>
    <submittedName>
        <fullName evidence="2">DUF1971 domain-containing protein</fullName>
    </submittedName>
</protein>
<dbReference type="SUPFAM" id="SSF51197">
    <property type="entry name" value="Clavaminate synthase-like"/>
    <property type="match status" value="1"/>
</dbReference>
<dbReference type="InterPro" id="IPR014710">
    <property type="entry name" value="RmlC-like_jellyroll"/>
</dbReference>
<dbReference type="Pfam" id="PF09313">
    <property type="entry name" value="TehB-like"/>
    <property type="match status" value="1"/>
</dbReference>
<evidence type="ECO:0000259" key="1">
    <source>
        <dbReference type="Pfam" id="PF09313"/>
    </source>
</evidence>
<feature type="domain" description="TehB/YeaR-like" evidence="1">
    <location>
        <begin position="6"/>
        <end position="80"/>
    </location>
</feature>
<name>A0ABV6CR76_9SPHN</name>
<evidence type="ECO:0000313" key="2">
    <source>
        <dbReference type="EMBL" id="MFC0203239.1"/>
    </source>
</evidence>
<accession>A0ABV6CR76</accession>
<organism evidence="2 3">
    <name type="scientific">Novosphingobium soli</name>
    <dbReference type="NCBI Taxonomy" id="574956"/>
    <lineage>
        <taxon>Bacteria</taxon>
        <taxon>Pseudomonadati</taxon>
        <taxon>Pseudomonadota</taxon>
        <taxon>Alphaproteobacteria</taxon>
        <taxon>Sphingomonadales</taxon>
        <taxon>Sphingomonadaceae</taxon>
        <taxon>Novosphingobium</taxon>
    </lineage>
</organism>
<keyword evidence="3" id="KW-1185">Reference proteome</keyword>
<dbReference type="RefSeq" id="WP_086485944.1">
    <property type="nucleotide sequence ID" value="NZ_JBHLWK010000006.1"/>
</dbReference>
<proteinExistence type="predicted"/>
<evidence type="ECO:0000313" key="3">
    <source>
        <dbReference type="Proteomes" id="UP001589798"/>
    </source>
</evidence>
<dbReference type="Proteomes" id="UP001589798">
    <property type="component" value="Unassembled WGS sequence"/>
</dbReference>
<dbReference type="InterPro" id="IPR015392">
    <property type="entry name" value="TehB/YeaR-like_dom"/>
</dbReference>